<feature type="binding site" evidence="7">
    <location>
        <position position="188"/>
    </location>
    <ligand>
        <name>substrate</name>
    </ligand>
</feature>
<evidence type="ECO:0000256" key="2">
    <source>
        <dbReference type="ARBA" id="ARBA00009975"/>
    </source>
</evidence>
<dbReference type="NCBIfam" id="NF009492">
    <property type="entry name" value="PRK12853.1-3"/>
    <property type="match status" value="1"/>
</dbReference>
<accession>A0A2W5SWR5</accession>
<dbReference type="UniPathway" id="UPA00115">
    <property type="reaction ID" value="UER00408"/>
</dbReference>
<comment type="function">
    <text evidence="7">Catalyzes the oxidation of glucose 6-phosphate to 6-phosphogluconolactone.</text>
</comment>
<sequence>MVSERRSSPAVVVIFGASGDLTKRKLVPALFSLFDEGALPDSFAVLGFSRKDLDDTGFRAEMKEGCEKYARRKPSAAQWKTFEQKLHYMAGDYDDAASYRALDERLKRLDGQHGTQGNRIFYLSTPPSSFAPVVKQLGDAQLVGHDQRKPFRRVIIEKPFGVDLASAKALNREVLAVLDEESVYRIDHYLGKETVQNLMVLRFANGLFEPLWSSRYVDHVQITGAESIGIEGRGGYFEQAGILRDMVQNHLFQVLAITAMEPPVSMGADDLRDEKVKVLKALRPISDGRFDDFVVRGQYSNGSVSGKPQISYQDEKGVTKGSRRETYVALKLFIDNWRWAGVPFYLRSGKSMPKKVTEVALVFREAPLQLFGRTGGQGPNVLAIRIQPDEGVSLRFGAKVPGNTMDIQPVNMEFRYGTSFGVEPPEAYERLLLDCMLGDQALFTRGDEVEASWKWISRIHQAWDASSADVDKYEAGTWGPEEADRLLARDGHQWRRP</sequence>
<protein>
    <recommendedName>
        <fullName evidence="7">Glucose-6-phosphate 1-dehydrogenase</fullName>
        <shortName evidence="7">G6PD</shortName>
        <ecNumber evidence="7">1.1.1.49</ecNumber>
    </recommendedName>
</protein>
<dbReference type="NCBIfam" id="TIGR00871">
    <property type="entry name" value="zwf"/>
    <property type="match status" value="1"/>
</dbReference>
<dbReference type="PRINTS" id="PR00079">
    <property type="entry name" value="G6PDHDRGNASE"/>
</dbReference>
<evidence type="ECO:0000313" key="11">
    <source>
        <dbReference type="Proteomes" id="UP000249061"/>
    </source>
</evidence>
<dbReference type="GO" id="GO:0005829">
    <property type="term" value="C:cytosol"/>
    <property type="evidence" value="ECO:0007669"/>
    <property type="project" value="TreeGrafter"/>
</dbReference>
<dbReference type="GO" id="GO:0006006">
    <property type="term" value="P:glucose metabolic process"/>
    <property type="evidence" value="ECO:0007669"/>
    <property type="project" value="UniProtKB-KW"/>
</dbReference>
<evidence type="ECO:0000256" key="6">
    <source>
        <dbReference type="ARBA" id="ARBA00023277"/>
    </source>
</evidence>
<dbReference type="SUPFAM" id="SSF51735">
    <property type="entry name" value="NAD(P)-binding Rossmann-fold domains"/>
    <property type="match status" value="1"/>
</dbReference>
<keyword evidence="3 7" id="KW-0313">Glucose metabolism</keyword>
<feature type="binding site" evidence="7">
    <location>
        <position position="192"/>
    </location>
    <ligand>
        <name>substrate</name>
    </ligand>
</feature>
<dbReference type="Gene3D" id="3.30.360.10">
    <property type="entry name" value="Dihydrodipicolinate Reductase, domain 2"/>
    <property type="match status" value="1"/>
</dbReference>
<feature type="binding site" evidence="7">
    <location>
        <position position="50"/>
    </location>
    <ligand>
        <name>NADP(+)</name>
        <dbReference type="ChEBI" id="CHEBI:58349"/>
    </ligand>
</feature>
<feature type="active site" description="Proton acceptor" evidence="7">
    <location>
        <position position="250"/>
    </location>
</feature>
<dbReference type="Pfam" id="PF02781">
    <property type="entry name" value="G6PD_C"/>
    <property type="match status" value="1"/>
</dbReference>
<dbReference type="PIRSF" id="PIRSF000110">
    <property type="entry name" value="G6PD"/>
    <property type="match status" value="1"/>
</dbReference>
<dbReference type="GO" id="GO:0004345">
    <property type="term" value="F:glucose-6-phosphate dehydrogenase activity"/>
    <property type="evidence" value="ECO:0007669"/>
    <property type="project" value="UniProtKB-UniRule"/>
</dbReference>
<dbReference type="PANTHER" id="PTHR23429:SF0">
    <property type="entry name" value="GLUCOSE-6-PHOSPHATE 1-DEHYDROGENASE"/>
    <property type="match status" value="1"/>
</dbReference>
<evidence type="ECO:0000256" key="4">
    <source>
        <dbReference type="ARBA" id="ARBA00022857"/>
    </source>
</evidence>
<dbReference type="EC" id="1.1.1.49" evidence="7"/>
<dbReference type="SUPFAM" id="SSF55347">
    <property type="entry name" value="Glyceraldehyde-3-phosphate dehydrogenase-like, C-terminal domain"/>
    <property type="match status" value="1"/>
</dbReference>
<dbReference type="Proteomes" id="UP000249061">
    <property type="component" value="Unassembled WGS sequence"/>
</dbReference>
<dbReference type="PROSITE" id="PS00069">
    <property type="entry name" value="G6P_DEHYDROGENASE"/>
    <property type="match status" value="1"/>
</dbReference>
<evidence type="ECO:0000259" key="8">
    <source>
        <dbReference type="Pfam" id="PF00479"/>
    </source>
</evidence>
<proteinExistence type="inferred from homology"/>
<dbReference type="InterPro" id="IPR001282">
    <property type="entry name" value="G6P_DH"/>
</dbReference>
<comment type="pathway">
    <text evidence="1 7">Carbohydrate degradation; pentose phosphate pathway; D-ribulose 5-phosphate from D-glucose 6-phosphate (oxidative stage): step 1/3.</text>
</comment>
<dbReference type="InterPro" id="IPR022675">
    <property type="entry name" value="G6P_DH_C"/>
</dbReference>
<dbReference type="InterPro" id="IPR022674">
    <property type="entry name" value="G6P_DH_NAD-bd"/>
</dbReference>
<evidence type="ECO:0000313" key="10">
    <source>
        <dbReference type="EMBL" id="PZR07232.1"/>
    </source>
</evidence>
<dbReference type="GO" id="GO:0050661">
    <property type="term" value="F:NADP binding"/>
    <property type="evidence" value="ECO:0007669"/>
    <property type="project" value="UniProtKB-UniRule"/>
</dbReference>
<feature type="binding site" evidence="7">
    <location>
        <position position="350"/>
    </location>
    <ligand>
        <name>substrate</name>
    </ligand>
</feature>
<feature type="binding site" evidence="7">
    <location>
        <position position="245"/>
    </location>
    <ligand>
        <name>substrate</name>
    </ligand>
</feature>
<dbReference type="EMBL" id="QFQP01000033">
    <property type="protein sequence ID" value="PZR07232.1"/>
    <property type="molecule type" value="Genomic_DNA"/>
</dbReference>
<dbReference type="PANTHER" id="PTHR23429">
    <property type="entry name" value="GLUCOSE-6-PHOSPHATE 1-DEHYDROGENASE G6PD"/>
    <property type="match status" value="1"/>
</dbReference>
<dbReference type="Pfam" id="PF00479">
    <property type="entry name" value="G6PD_N"/>
    <property type="match status" value="1"/>
</dbReference>
<evidence type="ECO:0000259" key="9">
    <source>
        <dbReference type="Pfam" id="PF02781"/>
    </source>
</evidence>
<evidence type="ECO:0000256" key="7">
    <source>
        <dbReference type="HAMAP-Rule" id="MF_00966"/>
    </source>
</evidence>
<gene>
    <name evidence="7 10" type="primary">zwf</name>
    <name evidence="10" type="ORF">DI536_28550</name>
</gene>
<keyword evidence="6 7" id="KW-0119">Carbohydrate metabolism</keyword>
<evidence type="ECO:0000256" key="1">
    <source>
        <dbReference type="ARBA" id="ARBA00004937"/>
    </source>
</evidence>
<comment type="caution">
    <text evidence="10">The sequence shown here is derived from an EMBL/GenBank/DDBJ whole genome shotgun (WGS) entry which is preliminary data.</text>
</comment>
<dbReference type="Gene3D" id="3.40.50.720">
    <property type="entry name" value="NAD(P)-binding Rossmann-like Domain"/>
    <property type="match status" value="1"/>
</dbReference>
<dbReference type="AlphaFoldDB" id="A0A2W5SWR5"/>
<feature type="domain" description="Glucose-6-phosphate dehydrogenase NAD-binding" evidence="8">
    <location>
        <begin position="13"/>
        <end position="197"/>
    </location>
</feature>
<keyword evidence="5 7" id="KW-0560">Oxidoreductase</keyword>
<dbReference type="InterPro" id="IPR036291">
    <property type="entry name" value="NAD(P)-bd_dom_sf"/>
</dbReference>
<evidence type="ECO:0000256" key="5">
    <source>
        <dbReference type="ARBA" id="ARBA00023002"/>
    </source>
</evidence>
<name>A0A2W5SWR5_9BACT</name>
<dbReference type="GO" id="GO:0009051">
    <property type="term" value="P:pentose-phosphate shunt, oxidative branch"/>
    <property type="evidence" value="ECO:0007669"/>
    <property type="project" value="TreeGrafter"/>
</dbReference>
<feature type="binding site" evidence="7">
    <location>
        <position position="355"/>
    </location>
    <ligand>
        <name>substrate</name>
    </ligand>
</feature>
<keyword evidence="4 7" id="KW-0521">NADP</keyword>
<reference evidence="10 11" key="1">
    <citation type="submission" date="2017-08" db="EMBL/GenBank/DDBJ databases">
        <title>Infants hospitalized years apart are colonized by the same room-sourced microbial strains.</title>
        <authorList>
            <person name="Brooks B."/>
            <person name="Olm M.R."/>
            <person name="Firek B.A."/>
            <person name="Baker R."/>
            <person name="Thomas B.C."/>
            <person name="Morowitz M.J."/>
            <person name="Banfield J.F."/>
        </authorList>
    </citation>
    <scope>NUCLEOTIDE SEQUENCE [LARGE SCALE GENOMIC DNA]</scope>
    <source>
        <strain evidence="10">S2_003_000_R2_14</strain>
    </source>
</reference>
<organism evidence="10 11">
    <name type="scientific">Archangium gephyra</name>
    <dbReference type="NCBI Taxonomy" id="48"/>
    <lineage>
        <taxon>Bacteria</taxon>
        <taxon>Pseudomonadati</taxon>
        <taxon>Myxococcota</taxon>
        <taxon>Myxococcia</taxon>
        <taxon>Myxococcales</taxon>
        <taxon>Cystobacterineae</taxon>
        <taxon>Archangiaceae</taxon>
        <taxon>Archangium</taxon>
    </lineage>
</organism>
<dbReference type="HAMAP" id="MF_00966">
    <property type="entry name" value="G6PD"/>
    <property type="match status" value="1"/>
</dbReference>
<feature type="domain" description="Glucose-6-phosphate dehydrogenase C-terminal" evidence="9">
    <location>
        <begin position="199"/>
        <end position="495"/>
    </location>
</feature>
<comment type="similarity">
    <text evidence="2 7">Belongs to the glucose-6-phosphate dehydrogenase family.</text>
</comment>
<comment type="catalytic activity">
    <reaction evidence="7">
        <text>D-glucose 6-phosphate + NADP(+) = 6-phospho-D-glucono-1,5-lactone + NADPH + H(+)</text>
        <dbReference type="Rhea" id="RHEA:15841"/>
        <dbReference type="ChEBI" id="CHEBI:15378"/>
        <dbReference type="ChEBI" id="CHEBI:57783"/>
        <dbReference type="ChEBI" id="CHEBI:57955"/>
        <dbReference type="ChEBI" id="CHEBI:58349"/>
        <dbReference type="ChEBI" id="CHEBI:61548"/>
        <dbReference type="EC" id="1.1.1.49"/>
    </reaction>
</comment>
<feature type="binding site" evidence="7">
    <location>
        <begin position="16"/>
        <end position="23"/>
    </location>
    <ligand>
        <name>NADP(+)</name>
        <dbReference type="ChEBI" id="CHEBI:58349"/>
    </ligand>
</feature>
<feature type="binding site" evidence="7">
    <location>
        <position position="226"/>
    </location>
    <ligand>
        <name>substrate</name>
    </ligand>
</feature>
<feature type="binding site" evidence="7">
    <location>
        <position position="158"/>
    </location>
    <ligand>
        <name>NADP(+)</name>
        <dbReference type="ChEBI" id="CHEBI:58349"/>
    </ligand>
</feature>
<dbReference type="InterPro" id="IPR019796">
    <property type="entry name" value="G6P_DH_AS"/>
</dbReference>
<comment type="caution">
    <text evidence="7">Lacks conserved residue(s) required for the propagation of feature annotation.</text>
</comment>
<evidence type="ECO:0000256" key="3">
    <source>
        <dbReference type="ARBA" id="ARBA00022526"/>
    </source>
</evidence>